<dbReference type="Pfam" id="PF00241">
    <property type="entry name" value="Cofilin_ADF"/>
    <property type="match status" value="1"/>
</dbReference>
<name>A0A7D9H6T9_DEKBR</name>
<reference evidence="6 7" key="1">
    <citation type="submission" date="2019-07" db="EMBL/GenBank/DDBJ databases">
        <authorList>
            <person name="Friedrich A."/>
            <person name="Schacherer J."/>
        </authorList>
    </citation>
    <scope>NUCLEOTIDE SEQUENCE [LARGE SCALE GENOMIC DNA]</scope>
</reference>
<dbReference type="PRINTS" id="PR00452">
    <property type="entry name" value="SH3DOMAIN"/>
</dbReference>
<feature type="compositionally biased region" description="Basic and acidic residues" evidence="3">
    <location>
        <begin position="421"/>
        <end position="439"/>
    </location>
</feature>
<dbReference type="SMART" id="SM00102">
    <property type="entry name" value="ADF"/>
    <property type="match status" value="1"/>
</dbReference>
<feature type="compositionally biased region" description="Acidic residues" evidence="3">
    <location>
        <begin position="188"/>
        <end position="197"/>
    </location>
</feature>
<dbReference type="PROSITE" id="PS51263">
    <property type="entry name" value="ADF_H"/>
    <property type="match status" value="1"/>
</dbReference>
<proteinExistence type="predicted"/>
<dbReference type="PANTHER" id="PTHR10829">
    <property type="entry name" value="CORTACTIN AND DREBRIN"/>
    <property type="match status" value="1"/>
</dbReference>
<accession>A0A7D9H6T9</accession>
<dbReference type="PROSITE" id="PS50002">
    <property type="entry name" value="SH3"/>
    <property type="match status" value="2"/>
</dbReference>
<dbReference type="InterPro" id="IPR001452">
    <property type="entry name" value="SH3_domain"/>
</dbReference>
<protein>
    <submittedName>
        <fullName evidence="6">DEBR0S6_02916g1_1</fullName>
    </submittedName>
</protein>
<feature type="region of interest" description="Disordered" evidence="3">
    <location>
        <begin position="143"/>
        <end position="335"/>
    </location>
</feature>
<dbReference type="InterPro" id="IPR035718">
    <property type="entry name" value="Abp1_fungi_SH3_C2"/>
</dbReference>
<evidence type="ECO:0000313" key="7">
    <source>
        <dbReference type="Proteomes" id="UP000478008"/>
    </source>
</evidence>
<dbReference type="GO" id="GO:0030864">
    <property type="term" value="C:cortical actin cytoskeleton"/>
    <property type="evidence" value="ECO:0007669"/>
    <property type="project" value="TreeGrafter"/>
</dbReference>
<dbReference type="PRINTS" id="PR00499">
    <property type="entry name" value="P67PHOX"/>
</dbReference>
<dbReference type="InterPro" id="IPR036028">
    <property type="entry name" value="SH3-like_dom_sf"/>
</dbReference>
<feature type="compositionally biased region" description="Basic and acidic residues" evidence="3">
    <location>
        <begin position="464"/>
        <end position="473"/>
    </location>
</feature>
<dbReference type="SUPFAM" id="SSF50044">
    <property type="entry name" value="SH3-domain"/>
    <property type="match status" value="2"/>
</dbReference>
<dbReference type="GO" id="GO:0030427">
    <property type="term" value="C:site of polarized growth"/>
    <property type="evidence" value="ECO:0007669"/>
    <property type="project" value="TreeGrafter"/>
</dbReference>
<dbReference type="SMART" id="SM00326">
    <property type="entry name" value="SH3"/>
    <property type="match status" value="2"/>
</dbReference>
<dbReference type="Gene3D" id="3.40.20.10">
    <property type="entry name" value="Severin"/>
    <property type="match status" value="1"/>
</dbReference>
<keyword evidence="7" id="KW-1185">Reference proteome</keyword>
<feature type="compositionally biased region" description="Polar residues" evidence="3">
    <location>
        <begin position="244"/>
        <end position="254"/>
    </location>
</feature>
<evidence type="ECO:0000256" key="1">
    <source>
        <dbReference type="ARBA" id="ARBA00022443"/>
    </source>
</evidence>
<feature type="compositionally biased region" description="Basic and acidic residues" evidence="3">
    <location>
        <begin position="198"/>
        <end position="208"/>
    </location>
</feature>
<dbReference type="EMBL" id="CABFWN010000006">
    <property type="protein sequence ID" value="VUG19905.1"/>
    <property type="molecule type" value="Genomic_DNA"/>
</dbReference>
<dbReference type="GO" id="GO:0005884">
    <property type="term" value="C:actin filament"/>
    <property type="evidence" value="ECO:0007669"/>
    <property type="project" value="TreeGrafter"/>
</dbReference>
<feature type="compositionally biased region" description="Low complexity" evidence="3">
    <location>
        <begin position="151"/>
        <end position="169"/>
    </location>
</feature>
<dbReference type="CDD" id="cd11819">
    <property type="entry name" value="SH3_Cortactin_like"/>
    <property type="match status" value="1"/>
</dbReference>
<dbReference type="Pfam" id="PF00018">
    <property type="entry name" value="SH3_1"/>
    <property type="match status" value="1"/>
</dbReference>
<feature type="domain" description="SH3" evidence="4">
    <location>
        <begin position="535"/>
        <end position="595"/>
    </location>
</feature>
<dbReference type="InterPro" id="IPR002108">
    <property type="entry name" value="ADF-H"/>
</dbReference>
<dbReference type="GO" id="GO:0030833">
    <property type="term" value="P:regulation of actin filament polymerization"/>
    <property type="evidence" value="ECO:0007669"/>
    <property type="project" value="TreeGrafter"/>
</dbReference>
<feature type="domain" description="SH3" evidence="4">
    <location>
        <begin position="622"/>
        <end position="680"/>
    </location>
</feature>
<dbReference type="GO" id="GO:0051015">
    <property type="term" value="F:actin filament binding"/>
    <property type="evidence" value="ECO:0007669"/>
    <property type="project" value="TreeGrafter"/>
</dbReference>
<feature type="domain" description="ADF-H" evidence="5">
    <location>
        <begin position="3"/>
        <end position="130"/>
    </location>
</feature>
<dbReference type="PANTHER" id="PTHR10829:SF25">
    <property type="entry name" value="DREBRIN-LIKE PROTEIN"/>
    <property type="match status" value="1"/>
</dbReference>
<keyword evidence="1 2" id="KW-0728">SH3 domain</keyword>
<evidence type="ECO:0000259" key="4">
    <source>
        <dbReference type="PROSITE" id="PS50002"/>
    </source>
</evidence>
<gene>
    <name evidence="6" type="ORF">DEBR0S6_02916G</name>
</gene>
<evidence type="ECO:0000313" key="6">
    <source>
        <dbReference type="EMBL" id="VUG19905.1"/>
    </source>
</evidence>
<dbReference type="CDD" id="cd11961">
    <property type="entry name" value="SH3_Abp1_fungi_C2"/>
    <property type="match status" value="1"/>
</dbReference>
<feature type="region of interest" description="Disordered" evidence="3">
    <location>
        <begin position="593"/>
        <end position="626"/>
    </location>
</feature>
<dbReference type="InterPro" id="IPR029006">
    <property type="entry name" value="ADF-H/Gelsolin-like_dom_sf"/>
</dbReference>
<feature type="compositionally biased region" description="Basic and acidic residues" evidence="3">
    <location>
        <begin position="482"/>
        <end position="495"/>
    </location>
</feature>
<dbReference type="Proteomes" id="UP000478008">
    <property type="component" value="Unassembled WGS sequence"/>
</dbReference>
<organism evidence="6 7">
    <name type="scientific">Dekkera bruxellensis</name>
    <name type="common">Brettanomyces custersii</name>
    <dbReference type="NCBI Taxonomy" id="5007"/>
    <lineage>
        <taxon>Eukaryota</taxon>
        <taxon>Fungi</taxon>
        <taxon>Dikarya</taxon>
        <taxon>Ascomycota</taxon>
        <taxon>Saccharomycotina</taxon>
        <taxon>Pichiomycetes</taxon>
        <taxon>Pichiales</taxon>
        <taxon>Pichiaceae</taxon>
        <taxon>Brettanomyces</taxon>
    </lineage>
</organism>
<dbReference type="SUPFAM" id="SSF55753">
    <property type="entry name" value="Actin depolymerizing proteins"/>
    <property type="match status" value="1"/>
</dbReference>
<evidence type="ECO:0000259" key="5">
    <source>
        <dbReference type="PROSITE" id="PS51263"/>
    </source>
</evidence>
<feature type="region of interest" description="Disordered" evidence="3">
    <location>
        <begin position="353"/>
        <end position="552"/>
    </location>
</feature>
<dbReference type="Pfam" id="PF14604">
    <property type="entry name" value="SH3_9"/>
    <property type="match status" value="1"/>
</dbReference>
<dbReference type="Gene3D" id="2.30.30.40">
    <property type="entry name" value="SH3 Domains"/>
    <property type="match status" value="2"/>
</dbReference>
<evidence type="ECO:0000256" key="3">
    <source>
        <dbReference type="SAM" id="MobiDB-lite"/>
    </source>
</evidence>
<dbReference type="AlphaFoldDB" id="A0A7D9H6T9"/>
<feature type="compositionally biased region" description="Low complexity" evidence="3">
    <location>
        <begin position="326"/>
        <end position="335"/>
    </location>
</feature>
<sequence>MERIDLSSYASEIKKAYNDVVSGDKAYAIFTTQKDSALKPTSVSDGDIKDFVSEFEEGSVQFGILKVSPYGSDVNKIVLLGWCPDSAPLKSRISYATNFADVGKVLSYHVDITARDFDDLDVDDIIQTVSKASGARYSIQSLPKPKVTKFRPSPKASPTPSASSTRPAAFKAPSPSQKPVKPAAKEADADEWGGEGEIEVRDLQKEPLTELPSAYKRTEVDIDALRGKKAAPKPTPKAAPRPIQASSKPTQPSFKPTPKITPKPSQASLKPTQAPFKPVSKPLAKPSLPEKSIPARDITSSHPVKESKKPAATPVGSLTINLEGGLSSLPKPKTSKSVLSRFQQKVVTPAFGAMPQSFNSDLPSGDDDHKISGLKDYGSESGLTPAQLWAKKKGKFREVPKAEKPVNAAEEELAPAPVSDVKSKFEKMSISEKTPEEKPAPTQSLFDKFKSTAPAQPILPLKQEPIKDELQKDEPEEVEELQEPKEPEIPQRAEPEIPQEPETTQRSEPETPEEPPKQQNESTEAAPEPAVETHKGAHTAIAEYDYEKDEDNEISFKEGEKIVGIEMVDKDWWLGSNAKGESGLFPATYVKLDESNESAQPEPEENSTAKAEAPVETPNETASGPSAVAEYDYDAAESNELTFREGDVIENIDKVDPDWWLGTFKGERKLFPANYVSLRE</sequence>
<feature type="compositionally biased region" description="Basic and acidic residues" evidence="3">
    <location>
        <begin position="216"/>
        <end position="226"/>
    </location>
</feature>
<evidence type="ECO:0000256" key="2">
    <source>
        <dbReference type="PROSITE-ProRule" id="PRU00192"/>
    </source>
</evidence>